<dbReference type="InterPro" id="IPR007627">
    <property type="entry name" value="RNA_pol_sigma70_r2"/>
</dbReference>
<dbReference type="STRING" id="439219.SAMN02910293_01152"/>
<dbReference type="GO" id="GO:0006352">
    <property type="term" value="P:DNA-templated transcription initiation"/>
    <property type="evidence" value="ECO:0007669"/>
    <property type="project" value="InterPro"/>
</dbReference>
<dbReference type="InterPro" id="IPR036388">
    <property type="entry name" value="WH-like_DNA-bd_sf"/>
</dbReference>
<feature type="domain" description="RNA polymerase sigma factor 70 region 4 type 2" evidence="6">
    <location>
        <begin position="106"/>
        <end position="157"/>
    </location>
</feature>
<evidence type="ECO:0000313" key="8">
    <source>
        <dbReference type="Proteomes" id="UP000182508"/>
    </source>
</evidence>
<evidence type="ECO:0000256" key="4">
    <source>
        <dbReference type="ARBA" id="ARBA00023163"/>
    </source>
</evidence>
<gene>
    <name evidence="7" type="ORF">SAMN02910293_01152</name>
</gene>
<evidence type="ECO:0000256" key="2">
    <source>
        <dbReference type="ARBA" id="ARBA00023015"/>
    </source>
</evidence>
<dbReference type="GO" id="GO:0016987">
    <property type="term" value="F:sigma factor activity"/>
    <property type="evidence" value="ECO:0007669"/>
    <property type="project" value="UniProtKB-KW"/>
</dbReference>
<reference evidence="7 8" key="1">
    <citation type="submission" date="2016-10" db="EMBL/GenBank/DDBJ databases">
        <authorList>
            <person name="de Groot N.N."/>
        </authorList>
    </citation>
    <scope>NUCLEOTIDE SEQUENCE [LARGE SCALE GENOMIC DNA]</scope>
    <source>
        <strain evidence="7 8">A-4</strain>
    </source>
</reference>
<keyword evidence="3" id="KW-0731">Sigma factor</keyword>
<keyword evidence="8" id="KW-1185">Reference proteome</keyword>
<accession>A0A1G6BPZ7</accession>
<dbReference type="InterPro" id="IPR039425">
    <property type="entry name" value="RNA_pol_sigma-70-like"/>
</dbReference>
<dbReference type="InterPro" id="IPR013324">
    <property type="entry name" value="RNA_pol_sigma_r3/r4-like"/>
</dbReference>
<feature type="domain" description="RNA polymerase sigma-70 region 2" evidence="5">
    <location>
        <begin position="23"/>
        <end position="82"/>
    </location>
</feature>
<organism evidence="7 8">
    <name type="scientific">Streptococcus henryi</name>
    <dbReference type="NCBI Taxonomy" id="439219"/>
    <lineage>
        <taxon>Bacteria</taxon>
        <taxon>Bacillati</taxon>
        <taxon>Bacillota</taxon>
        <taxon>Bacilli</taxon>
        <taxon>Lactobacillales</taxon>
        <taxon>Streptococcaceae</taxon>
        <taxon>Streptococcus</taxon>
    </lineage>
</organism>
<keyword evidence="4" id="KW-0804">Transcription</keyword>
<dbReference type="eggNOG" id="COG1595">
    <property type="taxonomic scope" value="Bacteria"/>
</dbReference>
<evidence type="ECO:0000259" key="5">
    <source>
        <dbReference type="Pfam" id="PF04542"/>
    </source>
</evidence>
<evidence type="ECO:0000313" key="7">
    <source>
        <dbReference type="EMBL" id="SDB22696.1"/>
    </source>
</evidence>
<evidence type="ECO:0000259" key="6">
    <source>
        <dbReference type="Pfam" id="PF08281"/>
    </source>
</evidence>
<dbReference type="AlphaFoldDB" id="A0A1G6BPZ7"/>
<dbReference type="NCBIfam" id="TIGR02937">
    <property type="entry name" value="sigma70-ECF"/>
    <property type="match status" value="1"/>
</dbReference>
<dbReference type="Gene3D" id="1.10.1740.10">
    <property type="match status" value="1"/>
</dbReference>
<dbReference type="Pfam" id="PF04542">
    <property type="entry name" value="Sigma70_r2"/>
    <property type="match status" value="1"/>
</dbReference>
<dbReference type="SUPFAM" id="SSF88946">
    <property type="entry name" value="Sigma2 domain of RNA polymerase sigma factors"/>
    <property type="match status" value="1"/>
</dbReference>
<name>A0A1G6BPZ7_9STRE</name>
<dbReference type="PANTHER" id="PTHR43133">
    <property type="entry name" value="RNA POLYMERASE ECF-TYPE SIGMA FACTO"/>
    <property type="match status" value="1"/>
</dbReference>
<evidence type="ECO:0000256" key="1">
    <source>
        <dbReference type="ARBA" id="ARBA00010641"/>
    </source>
</evidence>
<proteinExistence type="inferred from homology"/>
<dbReference type="InterPro" id="IPR014284">
    <property type="entry name" value="RNA_pol_sigma-70_dom"/>
</dbReference>
<dbReference type="InterPro" id="IPR013325">
    <property type="entry name" value="RNA_pol_sigma_r2"/>
</dbReference>
<dbReference type="SUPFAM" id="SSF88659">
    <property type="entry name" value="Sigma3 and sigma4 domains of RNA polymerase sigma factors"/>
    <property type="match status" value="1"/>
</dbReference>
<dbReference type="Proteomes" id="UP000182508">
    <property type="component" value="Unassembled WGS sequence"/>
</dbReference>
<dbReference type="PANTHER" id="PTHR43133:SF60">
    <property type="entry name" value="RNA POLYMERASE SIGMA FACTOR SIGV"/>
    <property type="match status" value="1"/>
</dbReference>
<sequence length="172" mass="20852">MKKEVRSIKLDDFEKELIGFAKEIAYYLRKSGASPEEANDISQDVLVKMLESEIILPFEKMRAWMYRSAIRLYIDHYRRDKKYLDILQKEFFKNKQNKYETPDYLPLYHAVQKLPRKYRMVIDLHYFQDLSVKEIAELLHISISKVKIDLMRGRQRLKKQLVKEGYTYEDFN</sequence>
<evidence type="ECO:0000256" key="3">
    <source>
        <dbReference type="ARBA" id="ARBA00023082"/>
    </source>
</evidence>
<dbReference type="Gene3D" id="1.10.10.10">
    <property type="entry name" value="Winged helix-like DNA-binding domain superfamily/Winged helix DNA-binding domain"/>
    <property type="match status" value="1"/>
</dbReference>
<comment type="similarity">
    <text evidence="1">Belongs to the sigma-70 factor family. ECF subfamily.</text>
</comment>
<dbReference type="Pfam" id="PF08281">
    <property type="entry name" value="Sigma70_r4_2"/>
    <property type="match status" value="1"/>
</dbReference>
<keyword evidence="2" id="KW-0805">Transcription regulation</keyword>
<dbReference type="GO" id="GO:0003677">
    <property type="term" value="F:DNA binding"/>
    <property type="evidence" value="ECO:0007669"/>
    <property type="project" value="InterPro"/>
</dbReference>
<protein>
    <submittedName>
        <fullName evidence="7">RNA polymerase sigma-70 factor, ECF subfamily</fullName>
    </submittedName>
</protein>
<dbReference type="EMBL" id="FMXP01000013">
    <property type="protein sequence ID" value="SDB22696.1"/>
    <property type="molecule type" value="Genomic_DNA"/>
</dbReference>
<dbReference type="CDD" id="cd06171">
    <property type="entry name" value="Sigma70_r4"/>
    <property type="match status" value="1"/>
</dbReference>
<dbReference type="InterPro" id="IPR013249">
    <property type="entry name" value="RNA_pol_sigma70_r4_t2"/>
</dbReference>